<sequence>MGLYDTLAAVTNTAHNAKHAASFGQTIASNSRPVPEEEKEENAELAYIREHGFTTYVKEIEERKIEEMRAKILKSMGLDEETLAEMDAEDRQAIEKAIADAIEQRLNGNTLAQAELGKSANDDETADERRDRLQAKIAFNPNMFDVFTELQSELPSGSSQSITGNTDENDQASGARKKGLFEA</sequence>
<evidence type="ECO:0000256" key="1">
    <source>
        <dbReference type="SAM" id="MobiDB-lite"/>
    </source>
</evidence>
<evidence type="ECO:0000313" key="2">
    <source>
        <dbReference type="EMBL" id="RCK21646.1"/>
    </source>
</evidence>
<comment type="caution">
    <text evidence="2">The sequence shown here is derived from an EMBL/GenBank/DDBJ whole genome shotgun (WGS) entry which is preliminary data.</text>
</comment>
<dbReference type="RefSeq" id="WP_062955449.1">
    <property type="nucleotide sequence ID" value="NZ_JPWB01000005.1"/>
</dbReference>
<dbReference type="Proteomes" id="UP000253061">
    <property type="component" value="Unassembled WGS sequence"/>
</dbReference>
<proteinExistence type="predicted"/>
<evidence type="ECO:0000313" key="3">
    <source>
        <dbReference type="Proteomes" id="UP000253061"/>
    </source>
</evidence>
<name>A0A367V8U3_9PROT</name>
<organism evidence="2 3">
    <name type="scientific">Thalassospira profundimaris</name>
    <dbReference type="NCBI Taxonomy" id="502049"/>
    <lineage>
        <taxon>Bacteria</taxon>
        <taxon>Pseudomonadati</taxon>
        <taxon>Pseudomonadota</taxon>
        <taxon>Alphaproteobacteria</taxon>
        <taxon>Rhodospirillales</taxon>
        <taxon>Thalassospiraceae</taxon>
        <taxon>Thalassospira</taxon>
    </lineage>
</organism>
<accession>A0A367V8U3</accession>
<feature type="compositionally biased region" description="Polar residues" evidence="1">
    <location>
        <begin position="149"/>
        <end position="166"/>
    </location>
</feature>
<dbReference type="AlphaFoldDB" id="A0A367V8U3"/>
<dbReference type="EMBL" id="JPWB01000005">
    <property type="protein sequence ID" value="RCK21646.1"/>
    <property type="molecule type" value="Genomic_DNA"/>
</dbReference>
<reference evidence="2 3" key="1">
    <citation type="submission" date="2014-07" db="EMBL/GenBank/DDBJ databases">
        <title>Draft genome sequence of Thalassospira profundimaris R8-17.</title>
        <authorList>
            <person name="Lai Q."/>
            <person name="Shao Z."/>
        </authorList>
    </citation>
    <scope>NUCLEOTIDE SEQUENCE [LARGE SCALE GENOMIC DNA]</scope>
    <source>
        <strain evidence="2 3">R8-17</strain>
    </source>
</reference>
<gene>
    <name evidence="2" type="ORF">TH6_13755</name>
</gene>
<protein>
    <submittedName>
        <fullName evidence="2">Uncharacterized protein</fullName>
    </submittedName>
</protein>
<feature type="region of interest" description="Disordered" evidence="1">
    <location>
        <begin position="113"/>
        <end position="132"/>
    </location>
</feature>
<feature type="region of interest" description="Disordered" evidence="1">
    <location>
        <begin position="148"/>
        <end position="183"/>
    </location>
</feature>